<organism evidence="2 3">
    <name type="scientific">Seminavis robusta</name>
    <dbReference type="NCBI Taxonomy" id="568900"/>
    <lineage>
        <taxon>Eukaryota</taxon>
        <taxon>Sar</taxon>
        <taxon>Stramenopiles</taxon>
        <taxon>Ochrophyta</taxon>
        <taxon>Bacillariophyta</taxon>
        <taxon>Bacillariophyceae</taxon>
        <taxon>Bacillariophycidae</taxon>
        <taxon>Naviculales</taxon>
        <taxon>Naviculaceae</taxon>
        <taxon>Seminavis</taxon>
    </lineage>
</organism>
<dbReference type="InterPro" id="IPR011705">
    <property type="entry name" value="BACK"/>
</dbReference>
<evidence type="ECO:0000259" key="1">
    <source>
        <dbReference type="Pfam" id="PF07707"/>
    </source>
</evidence>
<dbReference type="Proteomes" id="UP001153069">
    <property type="component" value="Unassembled WGS sequence"/>
</dbReference>
<dbReference type="Gene3D" id="1.25.40.420">
    <property type="match status" value="1"/>
</dbReference>
<dbReference type="Pfam" id="PF07707">
    <property type="entry name" value="BACK"/>
    <property type="match status" value="1"/>
</dbReference>
<accession>A0A9N8EVZ1</accession>
<protein>
    <recommendedName>
        <fullName evidence="1">BACK domain-containing protein</fullName>
    </recommendedName>
</protein>
<comment type="caution">
    <text evidence="2">The sequence shown here is derived from an EMBL/GenBank/DDBJ whole genome shotgun (WGS) entry which is preliminary data.</text>
</comment>
<gene>
    <name evidence="2" type="ORF">SEMRO_2059_G312890.1</name>
</gene>
<sequence>MHEIVEYVHTDTCTSLNGKKRKACDENKAKQWDAQKELAEKVVGLSAAAMHYNLPNLVKKIKQTLLNLMQNTPSLFLMVLATCHKEGPSVPSALLEIAWSFVRTNKTTLTDSKAIACVDATLVEEILKDEKLEMDEYTLFVFLTQWVDSNPNERQAIAKNLGSNLGLEKINPAYLSTSVVSSGLFMPDQINEASKIKLCMLNKPTKSHFNMTDSSLDGKNLSLQRLVMMEGIHEWTVKLLDDNDGGGASAVIGIVCDETFVDNGSLLYTQKGGWGYDDFGNAYSEGKPVNPNRLSTIGLGTDVKLTLNLSPRNGQP</sequence>
<name>A0A9N8EVZ1_9STRA</name>
<proteinExistence type="predicted"/>
<feature type="domain" description="BACK" evidence="1">
    <location>
        <begin position="93"/>
        <end position="179"/>
    </location>
</feature>
<dbReference type="EMBL" id="CAICTM010002057">
    <property type="protein sequence ID" value="CAB9527733.1"/>
    <property type="molecule type" value="Genomic_DNA"/>
</dbReference>
<dbReference type="AlphaFoldDB" id="A0A9N8EVZ1"/>
<dbReference type="OrthoDB" id="9979965at2759"/>
<evidence type="ECO:0000313" key="2">
    <source>
        <dbReference type="EMBL" id="CAB9527733.1"/>
    </source>
</evidence>
<reference evidence="2" key="1">
    <citation type="submission" date="2020-06" db="EMBL/GenBank/DDBJ databases">
        <authorList>
            <consortium name="Plant Systems Biology data submission"/>
        </authorList>
    </citation>
    <scope>NUCLEOTIDE SEQUENCE</scope>
    <source>
        <strain evidence="2">D6</strain>
    </source>
</reference>
<evidence type="ECO:0000313" key="3">
    <source>
        <dbReference type="Proteomes" id="UP001153069"/>
    </source>
</evidence>
<keyword evidence="3" id="KW-1185">Reference proteome</keyword>